<comment type="similarity">
    <text evidence="14">Belongs to the cation transport ATPase (P-type) (TC 3.A.3) family.</text>
</comment>
<dbReference type="NCBIfam" id="TIGR01494">
    <property type="entry name" value="ATPase_P-type"/>
    <property type="match status" value="2"/>
</dbReference>
<dbReference type="PROSITE" id="PS00154">
    <property type="entry name" value="ATPASE_E1_E2"/>
    <property type="match status" value="1"/>
</dbReference>
<dbReference type="Gene3D" id="2.70.150.10">
    <property type="entry name" value="Calcium-transporting ATPase, cytoplasmic transduction domain A"/>
    <property type="match status" value="1"/>
</dbReference>
<dbReference type="PRINTS" id="PR00119">
    <property type="entry name" value="CATATPASE"/>
</dbReference>
<dbReference type="InterPro" id="IPR044492">
    <property type="entry name" value="P_typ_ATPase_HD_dom"/>
</dbReference>
<evidence type="ECO:0000256" key="2">
    <source>
        <dbReference type="ARBA" id="ARBA00022448"/>
    </source>
</evidence>
<evidence type="ECO:0000256" key="13">
    <source>
        <dbReference type="ARBA" id="ARBA00023136"/>
    </source>
</evidence>
<dbReference type="InterPro" id="IPR036412">
    <property type="entry name" value="HAD-like_sf"/>
</dbReference>
<dbReference type="PRINTS" id="PR00120">
    <property type="entry name" value="HATPASE"/>
</dbReference>
<dbReference type="NCBIfam" id="TIGR01517">
    <property type="entry name" value="ATPase-IIB_Ca"/>
    <property type="match status" value="1"/>
</dbReference>
<sequence>MSNNDNDSHEPAPQTPSRRRGAPTINIDTLMNPPEPDSMPDAKSPVTITIDKAADATPSDYTPSPATPLPSPRSRSSSATLCPPLERFGSMSMATIGEVEAYQARAAGAALGMASDDINMLPVPMMRSRTNSLQSDVTYASSADGSVPASPASRSTQELLKVHNYSSSKDTGRNFSLSPVELDRLMNPKSTAILNEMGGLRGLERGLLTDVKSGLSVDETYFETPPSDGKNVPSRVLAVNEDLNGNEFQQRKDTFGTNRLPQRRTKSIWHLLWLTYNDKVLILLTIAAVISLALGIYQTLTSPPTEPHVQWVEGVAIIVAILVVVIIGAGNDWQKERQFAKLNKKKDDRSVKVRRSGKTMEISVHDVLVGDVMHIEPGDVVPVDGVFIEGHKVKCDESSATGESALLAKTPAVWETSGQTELCEDLKQDPFIISGAQVVDGVGTFLVTATGENSLYGRTLLSLDEEAQTTALQAKLNVLAEQIAKCGLAAGLILFVALFIKFLVGLKGLGSAEEKGQAFLQIFIVAVTIIVVAVPEGLPLAVTLALAFATTRMFKDNNLVRYLRSCEVMGNATTICSDKTGTLTENRMAVVVVALPGQTSYGAEDAVDASLSAVVKGMNAPAKKLLLESISFNSTAFEGEDDSGIAPFVGSRTECALLMFARDFLGMGPVSEERSNAHIVQMVPFKSERKWMAVVVKVGTKYRLYVKGASEIVLAASTGISSETMGSQPMSNEDRLGLERTITAYASRSLRTIAVAYRDLEHWRPVENSASEAENIAAGFNNLTMLRIFGIQDPLRAGVADSVRQCQEAGVCVRMVTGDNLLTAKAIGESCGLYTPSGIAIEGPDFRKLTSDELDRMLPRLQVLARASPEDKKTLVCHLQRLGETVAVTGDGTNDAPALKAADVGFSMGIAGTEVAKEASDIVLLDDNFNSLVRAIAWGRTVNDAVRKFLQFQITVNITAVLVTLVSAIASNNETSVLSAVQLLWVNLIMDTFAALALATDPPPRQILRRKPDPRNAPLISLTMWKMIIGQSTYQLAATLIMNFAGRLIYDVDNPQQLLQLQSLVFNTFVWTQVFNQYNCRRIDNGLNIFEGVHRNVWFLGIQVIIVAGQVLIISVGGPAFSVHPLNGVEWAISLGLGLLSLPLAVLIRLCPAESLLQRFRLPDLGRLWSKIKVRRSVARAPMSAGDV</sequence>
<feature type="region of interest" description="Disordered" evidence="15">
    <location>
        <begin position="1"/>
        <end position="83"/>
    </location>
</feature>
<feature type="transmembrane region" description="Helical" evidence="14">
    <location>
        <begin position="949"/>
        <end position="970"/>
    </location>
</feature>
<dbReference type="Pfam" id="PF00689">
    <property type="entry name" value="Cation_ATPase_C"/>
    <property type="match status" value="1"/>
</dbReference>
<dbReference type="SUPFAM" id="SSF81665">
    <property type="entry name" value="Calcium ATPase, transmembrane domain M"/>
    <property type="match status" value="1"/>
</dbReference>
<dbReference type="Gene3D" id="1.20.1110.10">
    <property type="entry name" value="Calcium-transporting ATPase, transmembrane domain"/>
    <property type="match status" value="1"/>
</dbReference>
<feature type="domain" description="Cation-transporting P-type ATPase N-terminal" evidence="16">
    <location>
        <begin position="228"/>
        <end position="296"/>
    </location>
</feature>
<keyword evidence="5" id="KW-0479">Metal-binding</keyword>
<keyword evidence="4 14" id="KW-0812">Transmembrane</keyword>
<keyword evidence="12 14" id="KW-0406">Ion transport</keyword>
<dbReference type="SUPFAM" id="SSF56784">
    <property type="entry name" value="HAD-like"/>
    <property type="match status" value="1"/>
</dbReference>
<dbReference type="EMBL" id="JAXOVC010000005">
    <property type="protein sequence ID" value="KAK4501623.1"/>
    <property type="molecule type" value="Genomic_DNA"/>
</dbReference>
<feature type="compositionally biased region" description="Basic and acidic residues" evidence="15">
    <location>
        <begin position="1"/>
        <end position="10"/>
    </location>
</feature>
<dbReference type="InterPro" id="IPR006068">
    <property type="entry name" value="ATPase_P-typ_cation-transptr_C"/>
</dbReference>
<dbReference type="InterPro" id="IPR023298">
    <property type="entry name" value="ATPase_P-typ_TM_dom_sf"/>
</dbReference>
<dbReference type="Gene3D" id="3.40.1110.10">
    <property type="entry name" value="Calcium-transporting ATPase, cytoplasmic domain N"/>
    <property type="match status" value="1"/>
</dbReference>
<keyword evidence="10" id="KW-1278">Translocase</keyword>
<dbReference type="InterPro" id="IPR006408">
    <property type="entry name" value="P-type_ATPase_IIB"/>
</dbReference>
<evidence type="ECO:0000256" key="11">
    <source>
        <dbReference type="ARBA" id="ARBA00022989"/>
    </source>
</evidence>
<keyword evidence="2 14" id="KW-0813">Transport</keyword>
<feature type="transmembrane region" description="Helical" evidence="14">
    <location>
        <begin position="976"/>
        <end position="998"/>
    </location>
</feature>
<dbReference type="InterPro" id="IPR018303">
    <property type="entry name" value="ATPase_P-typ_P_site"/>
</dbReference>
<keyword evidence="11 14" id="KW-1133">Transmembrane helix</keyword>
<dbReference type="SUPFAM" id="SSF81653">
    <property type="entry name" value="Calcium ATPase, transduction domain A"/>
    <property type="match status" value="1"/>
</dbReference>
<dbReference type="PANTHER" id="PTHR24093">
    <property type="entry name" value="CATION TRANSPORTING ATPASE"/>
    <property type="match status" value="1"/>
</dbReference>
<dbReference type="InterPro" id="IPR004014">
    <property type="entry name" value="ATPase_P-typ_cation-transptr_N"/>
</dbReference>
<dbReference type="EC" id="7.2.2.10" evidence="14"/>
<keyword evidence="7 14" id="KW-0106">Calcium</keyword>
<evidence type="ECO:0000313" key="18">
    <source>
        <dbReference type="Proteomes" id="UP001305779"/>
    </source>
</evidence>
<gene>
    <name evidence="17" type="ORF">PRZ48_007432</name>
</gene>
<accession>A0ABR0ELG7</accession>
<comment type="caution">
    <text evidence="14">Lacks conserved residue(s) required for the propagation of feature annotation.</text>
</comment>
<evidence type="ECO:0000256" key="3">
    <source>
        <dbReference type="ARBA" id="ARBA00022568"/>
    </source>
</evidence>
<keyword evidence="13 14" id="KW-0472">Membrane</keyword>
<dbReference type="Pfam" id="PF00690">
    <property type="entry name" value="Cation_ATPase_N"/>
    <property type="match status" value="1"/>
</dbReference>
<evidence type="ECO:0000256" key="5">
    <source>
        <dbReference type="ARBA" id="ARBA00022723"/>
    </source>
</evidence>
<dbReference type="SFLD" id="SFLDG00002">
    <property type="entry name" value="C1.7:_P-type_atpase_like"/>
    <property type="match status" value="1"/>
</dbReference>
<dbReference type="InterPro" id="IPR059000">
    <property type="entry name" value="ATPase_P-type_domA"/>
</dbReference>
<keyword evidence="8 14" id="KW-0067">ATP-binding</keyword>
<organism evidence="17 18">
    <name type="scientific">Zasmidium cellare</name>
    <name type="common">Wine cellar mold</name>
    <name type="synonym">Racodium cellare</name>
    <dbReference type="NCBI Taxonomy" id="395010"/>
    <lineage>
        <taxon>Eukaryota</taxon>
        <taxon>Fungi</taxon>
        <taxon>Dikarya</taxon>
        <taxon>Ascomycota</taxon>
        <taxon>Pezizomycotina</taxon>
        <taxon>Dothideomycetes</taxon>
        <taxon>Dothideomycetidae</taxon>
        <taxon>Mycosphaerellales</taxon>
        <taxon>Mycosphaerellaceae</taxon>
        <taxon>Zasmidium</taxon>
    </lineage>
</organism>
<comment type="function">
    <text evidence="14">Catalyzes the hydrolysis of ATP coupled with the transport of calcium.</text>
</comment>
<name>A0ABR0ELG7_ZASCE</name>
<keyword evidence="6 14" id="KW-0547">Nucleotide-binding</keyword>
<dbReference type="Pfam" id="PF08282">
    <property type="entry name" value="Hydrolase_3"/>
    <property type="match status" value="1"/>
</dbReference>
<evidence type="ECO:0000256" key="4">
    <source>
        <dbReference type="ARBA" id="ARBA00022692"/>
    </source>
</evidence>
<evidence type="ECO:0000256" key="7">
    <source>
        <dbReference type="ARBA" id="ARBA00022837"/>
    </source>
</evidence>
<keyword evidence="3 14" id="KW-0109">Calcium transport</keyword>
<dbReference type="InterPro" id="IPR023214">
    <property type="entry name" value="HAD_sf"/>
</dbReference>
<keyword evidence="18" id="KW-1185">Reference proteome</keyword>
<dbReference type="SUPFAM" id="SSF81660">
    <property type="entry name" value="Metal cation-transporting ATPase, ATP-binding domain N"/>
    <property type="match status" value="1"/>
</dbReference>
<dbReference type="SFLD" id="SFLDF00027">
    <property type="entry name" value="p-type_atpase"/>
    <property type="match status" value="1"/>
</dbReference>
<dbReference type="InterPro" id="IPR008250">
    <property type="entry name" value="ATPase_P-typ_transduc_dom_A_sf"/>
</dbReference>
<comment type="catalytic activity">
    <reaction evidence="14">
        <text>Ca(2+)(in) + ATP + H2O = Ca(2+)(out) + ADP + phosphate + H(+)</text>
        <dbReference type="Rhea" id="RHEA:18105"/>
        <dbReference type="ChEBI" id="CHEBI:15377"/>
        <dbReference type="ChEBI" id="CHEBI:15378"/>
        <dbReference type="ChEBI" id="CHEBI:29108"/>
        <dbReference type="ChEBI" id="CHEBI:30616"/>
        <dbReference type="ChEBI" id="CHEBI:43474"/>
        <dbReference type="ChEBI" id="CHEBI:456216"/>
        <dbReference type="EC" id="7.2.2.10"/>
    </reaction>
</comment>
<feature type="transmembrane region" description="Helical" evidence="14">
    <location>
        <begin position="1097"/>
        <end position="1119"/>
    </location>
</feature>
<dbReference type="SMART" id="SM00831">
    <property type="entry name" value="Cation_ATPase_N"/>
    <property type="match status" value="1"/>
</dbReference>
<feature type="transmembrane region" description="Helical" evidence="14">
    <location>
        <begin position="486"/>
        <end position="506"/>
    </location>
</feature>
<protein>
    <recommendedName>
        <fullName evidence="14">Calcium-transporting ATPase</fullName>
        <ecNumber evidence="14">7.2.2.10</ecNumber>
    </recommendedName>
</protein>
<dbReference type="Proteomes" id="UP001305779">
    <property type="component" value="Unassembled WGS sequence"/>
</dbReference>
<feature type="transmembrane region" description="Helical" evidence="14">
    <location>
        <begin position="518"/>
        <end position="549"/>
    </location>
</feature>
<feature type="transmembrane region" description="Helical" evidence="14">
    <location>
        <begin position="280"/>
        <end position="297"/>
    </location>
</feature>
<evidence type="ECO:0000256" key="14">
    <source>
        <dbReference type="RuleBase" id="RU361146"/>
    </source>
</evidence>
<dbReference type="InterPro" id="IPR001757">
    <property type="entry name" value="P_typ_ATPase"/>
</dbReference>
<dbReference type="SFLD" id="SFLDS00003">
    <property type="entry name" value="Haloacid_Dehalogenase"/>
    <property type="match status" value="1"/>
</dbReference>
<evidence type="ECO:0000256" key="8">
    <source>
        <dbReference type="ARBA" id="ARBA00022840"/>
    </source>
</evidence>
<dbReference type="Gene3D" id="3.40.50.1000">
    <property type="entry name" value="HAD superfamily/HAD-like"/>
    <property type="match status" value="1"/>
</dbReference>
<dbReference type="CDD" id="cd02081">
    <property type="entry name" value="P-type_ATPase_Ca_PMCA-like"/>
    <property type="match status" value="1"/>
</dbReference>
<dbReference type="Pfam" id="PF13246">
    <property type="entry name" value="Cation_ATPase"/>
    <property type="match status" value="1"/>
</dbReference>
<evidence type="ECO:0000256" key="12">
    <source>
        <dbReference type="ARBA" id="ARBA00023065"/>
    </source>
</evidence>
<evidence type="ECO:0000256" key="10">
    <source>
        <dbReference type="ARBA" id="ARBA00022967"/>
    </source>
</evidence>
<evidence type="ECO:0000256" key="6">
    <source>
        <dbReference type="ARBA" id="ARBA00022741"/>
    </source>
</evidence>
<evidence type="ECO:0000256" key="1">
    <source>
        <dbReference type="ARBA" id="ARBA00004127"/>
    </source>
</evidence>
<reference evidence="17 18" key="1">
    <citation type="journal article" date="2023" name="G3 (Bethesda)">
        <title>A chromosome-level genome assembly of Zasmidium syzygii isolated from banana leaves.</title>
        <authorList>
            <person name="van Westerhoven A.C."/>
            <person name="Mehrabi R."/>
            <person name="Talebi R."/>
            <person name="Steentjes M.B.F."/>
            <person name="Corcolon B."/>
            <person name="Chong P.A."/>
            <person name="Kema G.H.J."/>
            <person name="Seidl M.F."/>
        </authorList>
    </citation>
    <scope>NUCLEOTIDE SEQUENCE [LARGE SCALE GENOMIC DNA]</scope>
    <source>
        <strain evidence="17 18">P124</strain>
    </source>
</reference>
<evidence type="ECO:0000256" key="15">
    <source>
        <dbReference type="SAM" id="MobiDB-lite"/>
    </source>
</evidence>
<comment type="subcellular location">
    <subcellularLocation>
        <location evidence="1">Endomembrane system</location>
        <topology evidence="1">Multi-pass membrane protein</topology>
    </subcellularLocation>
    <subcellularLocation>
        <location evidence="14">Membrane</location>
        <topology evidence="14">Multi-pass membrane protein</topology>
    </subcellularLocation>
</comment>
<evidence type="ECO:0000259" key="16">
    <source>
        <dbReference type="SMART" id="SM00831"/>
    </source>
</evidence>
<keyword evidence="9" id="KW-0460">Magnesium</keyword>
<evidence type="ECO:0000256" key="9">
    <source>
        <dbReference type="ARBA" id="ARBA00022842"/>
    </source>
</evidence>
<proteinExistence type="inferred from homology"/>
<dbReference type="InterPro" id="IPR023299">
    <property type="entry name" value="ATPase_P-typ_cyto_dom_N"/>
</dbReference>
<feature type="transmembrane region" description="Helical" evidence="14">
    <location>
        <begin position="1131"/>
        <end position="1151"/>
    </location>
</feature>
<dbReference type="Pfam" id="PF00122">
    <property type="entry name" value="E1-E2_ATPase"/>
    <property type="match status" value="1"/>
</dbReference>
<comment type="caution">
    <text evidence="17">The sequence shown here is derived from an EMBL/GenBank/DDBJ whole genome shotgun (WGS) entry which is preliminary data.</text>
</comment>
<dbReference type="PANTHER" id="PTHR24093:SF369">
    <property type="entry name" value="CALCIUM-TRANSPORTING ATPASE"/>
    <property type="match status" value="1"/>
</dbReference>
<feature type="compositionally biased region" description="Low complexity" evidence="15">
    <location>
        <begin position="72"/>
        <end position="81"/>
    </location>
</feature>
<feature type="transmembrane region" description="Helical" evidence="14">
    <location>
        <begin position="309"/>
        <end position="329"/>
    </location>
</feature>
<evidence type="ECO:0000313" key="17">
    <source>
        <dbReference type="EMBL" id="KAK4501623.1"/>
    </source>
</evidence>